<accession>A0A7X2D570</accession>
<keyword evidence="2" id="KW-1185">Reference proteome</keyword>
<dbReference type="OrthoDB" id="581589at2"/>
<evidence type="ECO:0000313" key="2">
    <source>
        <dbReference type="Proteomes" id="UP000434582"/>
    </source>
</evidence>
<dbReference type="Proteomes" id="UP000434582">
    <property type="component" value="Unassembled WGS sequence"/>
</dbReference>
<comment type="caution">
    <text evidence="1">The sequence shown here is derived from an EMBL/GenBank/DDBJ whole genome shotgun (WGS) entry which is preliminary data.</text>
</comment>
<evidence type="ECO:0000313" key="1">
    <source>
        <dbReference type="EMBL" id="MQX38586.1"/>
    </source>
</evidence>
<dbReference type="RefSeq" id="WP_153347195.1">
    <property type="nucleotide sequence ID" value="NZ_WIVE01000142.1"/>
</dbReference>
<protein>
    <submittedName>
        <fullName evidence="1">Replication protein RepA</fullName>
    </submittedName>
</protein>
<dbReference type="EMBL" id="WIVE01000142">
    <property type="protein sequence ID" value="MQX38586.1"/>
    <property type="molecule type" value="Genomic_DNA"/>
</dbReference>
<dbReference type="InterPro" id="IPR018777">
    <property type="entry name" value="Replication_initiator_prot_A"/>
</dbReference>
<proteinExistence type="predicted"/>
<dbReference type="Pfam" id="PF10134">
    <property type="entry name" value="RPA"/>
    <property type="match status" value="1"/>
</dbReference>
<name>A0A7X2D570_9PROT</name>
<sequence length="295" mass="32227">MSAPKKTSDTASVRDASLRKRLGSLGDILDNGPGDAVAKATGVFRKPPANDNQPDFFVPTIQDVPIKDGLDLMDIAVFRLAKSQTRKGDIIRHELPGVTITVAGGAHGMATIMDYDIVLMMVSHLAEQTRLYRHGRAPKPAKAFRPGSVEIFKFCRVSKGGSSYDKLAEALRRLQGTFIEIAQTTGAKKSRRTGYFPLIAGADVISKTDTGRIGTVEIIIPDWMYDAVTMHTNPEVLTVDPDYFLLKKGLARFVYRLARKAAGKGEAVYSFATVHMRSGSTRPLNKFTHDLGCVT</sequence>
<organism evidence="1 2">
    <name type="scientific">Roseospira navarrensis</name>
    <dbReference type="NCBI Taxonomy" id="140058"/>
    <lineage>
        <taxon>Bacteria</taxon>
        <taxon>Pseudomonadati</taxon>
        <taxon>Pseudomonadota</taxon>
        <taxon>Alphaproteobacteria</taxon>
        <taxon>Rhodospirillales</taxon>
        <taxon>Rhodospirillaceae</taxon>
        <taxon>Roseospira</taxon>
    </lineage>
</organism>
<dbReference type="AlphaFoldDB" id="A0A7X2D570"/>
<reference evidence="1 2" key="1">
    <citation type="submission" date="2019-10" db="EMBL/GenBank/DDBJ databases">
        <title>Draft whole-genome sequence of the purple nonsulfur photosynthetic bacterium Roseospira navarrensis DSM 15114.</title>
        <authorList>
            <person name="Kyndt J.A."/>
            <person name="Meyer T.E."/>
        </authorList>
    </citation>
    <scope>NUCLEOTIDE SEQUENCE [LARGE SCALE GENOMIC DNA]</scope>
    <source>
        <strain evidence="1 2">DSM 15114</strain>
    </source>
</reference>
<gene>
    <name evidence="1" type="ORF">GHC57_18930</name>
</gene>